<keyword evidence="2" id="KW-0560">Oxidoreductase</keyword>
<dbReference type="Pfam" id="PF05368">
    <property type="entry name" value="NmrA"/>
    <property type="match status" value="1"/>
</dbReference>
<accession>A0A0F7SG12</accession>
<dbReference type="InterPro" id="IPR036291">
    <property type="entry name" value="NAD(P)-bd_dom_sf"/>
</dbReference>
<evidence type="ECO:0000256" key="1">
    <source>
        <dbReference type="ARBA" id="ARBA00022857"/>
    </source>
</evidence>
<organism evidence="4">
    <name type="scientific">Phaffia rhodozyma</name>
    <name type="common">Yeast</name>
    <name type="synonym">Xanthophyllomyces dendrorhous</name>
    <dbReference type="NCBI Taxonomy" id="264483"/>
    <lineage>
        <taxon>Eukaryota</taxon>
        <taxon>Fungi</taxon>
        <taxon>Dikarya</taxon>
        <taxon>Basidiomycota</taxon>
        <taxon>Agaricomycotina</taxon>
        <taxon>Tremellomycetes</taxon>
        <taxon>Cystofilobasidiales</taxon>
        <taxon>Mrakiaceae</taxon>
        <taxon>Phaffia</taxon>
    </lineage>
</organism>
<dbReference type="Gene3D" id="3.40.50.720">
    <property type="entry name" value="NAD(P)-binding Rossmann-like Domain"/>
    <property type="match status" value="1"/>
</dbReference>
<feature type="domain" description="NmrA-like" evidence="3">
    <location>
        <begin position="29"/>
        <end position="126"/>
    </location>
</feature>
<evidence type="ECO:0000313" key="4">
    <source>
        <dbReference type="EMBL" id="CDZ96643.1"/>
    </source>
</evidence>
<dbReference type="PANTHER" id="PTHR47706:SF9">
    <property type="entry name" value="NMRA-LIKE DOMAIN-CONTAINING PROTEIN-RELATED"/>
    <property type="match status" value="1"/>
</dbReference>
<evidence type="ECO:0000256" key="2">
    <source>
        <dbReference type="ARBA" id="ARBA00023002"/>
    </source>
</evidence>
<reference evidence="4" key="1">
    <citation type="submission" date="2014-08" db="EMBL/GenBank/DDBJ databases">
        <authorList>
            <person name="Sharma Rahul"/>
            <person name="Thines Marco"/>
        </authorList>
    </citation>
    <scope>NUCLEOTIDE SEQUENCE</scope>
</reference>
<name>A0A0F7SG12_PHARH</name>
<evidence type="ECO:0000259" key="3">
    <source>
        <dbReference type="Pfam" id="PF05368"/>
    </source>
</evidence>
<dbReference type="EMBL" id="LN483165">
    <property type="protein sequence ID" value="CDZ96643.1"/>
    <property type="molecule type" value="Genomic_DNA"/>
</dbReference>
<dbReference type="PANTHER" id="PTHR47706">
    <property type="entry name" value="NMRA-LIKE FAMILY PROTEIN"/>
    <property type="match status" value="1"/>
</dbReference>
<dbReference type="InterPro" id="IPR051609">
    <property type="entry name" value="NmrA/Isoflavone_reductase-like"/>
</dbReference>
<dbReference type="GO" id="GO:0016491">
    <property type="term" value="F:oxidoreductase activity"/>
    <property type="evidence" value="ECO:0007669"/>
    <property type="project" value="UniProtKB-KW"/>
</dbReference>
<keyword evidence="1" id="KW-0521">NADP</keyword>
<protein>
    <submittedName>
        <fullName evidence="4">NmrA-like</fullName>
    </submittedName>
</protein>
<sequence length="270" mass="28358">MSSSTTTAHTIAVAGAVGGSAGNDGFNASVGSLVVDQLLKTEAKVVVLIRSSSADLPQVAELKRKGVQIAVVDYSNASSLERALQGVDLVVSALAGGGTGLQFTLDDAAKAAGAKAFIPSEFGKDAGLFSDFIPFFLKGGDGQIELVGSDDVPVDFINKADVASYVAHVAISIPVASLSGQTFRLSGFRTTFFKLASYLKSKQPATEAKPEIVRVSVEDALTSFKEQRSPIAYLKAKWAQGEGVVRTEEQVVETRKAFVGWEPLPVEKCL</sequence>
<dbReference type="AlphaFoldDB" id="A0A0F7SG12"/>
<dbReference type="InterPro" id="IPR008030">
    <property type="entry name" value="NmrA-like"/>
</dbReference>
<dbReference type="SUPFAM" id="SSF51735">
    <property type="entry name" value="NAD(P)-binding Rossmann-fold domains"/>
    <property type="match status" value="1"/>
</dbReference>
<proteinExistence type="predicted"/>